<gene>
    <name evidence="7" type="ORF">QUW60_14480</name>
</gene>
<dbReference type="InterPro" id="IPR053924">
    <property type="entry name" value="RecX_HTH_2nd"/>
</dbReference>
<dbReference type="Gene3D" id="1.10.10.10">
    <property type="entry name" value="Winged helix-like DNA-binding domain superfamily/Winged helix DNA-binding domain"/>
    <property type="match status" value="2"/>
</dbReference>
<dbReference type="PANTHER" id="PTHR33602">
    <property type="entry name" value="REGULATORY PROTEIN RECX FAMILY PROTEIN"/>
    <property type="match status" value="1"/>
</dbReference>
<evidence type="ECO:0000256" key="3">
    <source>
        <dbReference type="ARBA" id="ARBA00018111"/>
    </source>
</evidence>
<evidence type="ECO:0000256" key="1">
    <source>
        <dbReference type="ARBA" id="ARBA00004496"/>
    </source>
</evidence>
<evidence type="ECO:0000313" key="7">
    <source>
        <dbReference type="EMBL" id="MDM8326415.1"/>
    </source>
</evidence>
<comment type="subcellular location">
    <subcellularLocation>
        <location evidence="1">Cytoplasm</location>
    </subcellularLocation>
</comment>
<dbReference type="InterPro" id="IPR036388">
    <property type="entry name" value="WH-like_DNA-bd_sf"/>
</dbReference>
<reference evidence="8" key="2">
    <citation type="submission" date="2023-07" db="EMBL/GenBank/DDBJ databases">
        <title>Identification and characterization of horizontal gene transfer across gut microbiota members of farm animals based on homology search.</title>
        <authorList>
            <person name="Schwarzerova J."/>
            <person name="Nykrynova M."/>
            <person name="Jureckova K."/>
            <person name="Cejkova D."/>
            <person name="Rychlik I."/>
        </authorList>
    </citation>
    <scope>NUCLEOTIDE SEQUENCE [LARGE SCALE GENOMIC DNA]</scope>
    <source>
        <strain evidence="8">109_WCHN</strain>
    </source>
</reference>
<dbReference type="InterPro" id="IPR053925">
    <property type="entry name" value="RecX_HTH_3rd"/>
</dbReference>
<dbReference type="PANTHER" id="PTHR33602:SF1">
    <property type="entry name" value="REGULATORY PROTEIN RECX FAMILY PROTEIN"/>
    <property type="match status" value="1"/>
</dbReference>
<evidence type="ECO:0000259" key="6">
    <source>
        <dbReference type="Pfam" id="PF21981"/>
    </source>
</evidence>
<evidence type="ECO:0000256" key="2">
    <source>
        <dbReference type="ARBA" id="ARBA00009695"/>
    </source>
</evidence>
<comment type="caution">
    <text evidence="7">The sequence shown here is derived from an EMBL/GenBank/DDBJ whole genome shotgun (WGS) entry which is preliminary data.</text>
</comment>
<keyword evidence="8" id="KW-1185">Reference proteome</keyword>
<evidence type="ECO:0000313" key="8">
    <source>
        <dbReference type="Proteomes" id="UP001169458"/>
    </source>
</evidence>
<feature type="domain" description="RecX second three-helical" evidence="5">
    <location>
        <begin position="58"/>
        <end position="95"/>
    </location>
</feature>
<dbReference type="EMBL" id="JAUDEN010000046">
    <property type="protein sequence ID" value="MDM8326415.1"/>
    <property type="molecule type" value="Genomic_DNA"/>
</dbReference>
<reference evidence="7 8" key="1">
    <citation type="submission" date="2023-06" db="EMBL/GenBank/DDBJ databases">
        <authorList>
            <person name="Zeman M."/>
            <person name="Kubasova T."/>
            <person name="Jahodarova E."/>
            <person name="Nykrynova M."/>
            <person name="Rychlik I."/>
        </authorList>
    </citation>
    <scope>NUCLEOTIDE SEQUENCE [LARGE SCALE GENOMIC DNA]</scope>
    <source>
        <strain evidence="7 8">109_WCHN</strain>
    </source>
</reference>
<dbReference type="RefSeq" id="WP_289561365.1">
    <property type="nucleotide sequence ID" value="NZ_JAUDCP010000033.1"/>
</dbReference>
<sequence length="159" mass="18781">MKEYTEKELALKAEAYCVAAERCPSDVEEKLKRWGADEDMAARIVEHLCKERFLDGTRYCRFFVRDKYRFDQWGRMKIVQALRMKRLSSGEIESGLAEIDAEEYRNILRNLLEKKAKTVKAVSDYDRNQKLIRFAVGRGFTMDEIMQQIKQCVSDEYLD</sequence>
<dbReference type="Pfam" id="PF21981">
    <property type="entry name" value="RecX_HTH3"/>
    <property type="match status" value="1"/>
</dbReference>
<dbReference type="InterPro" id="IPR003783">
    <property type="entry name" value="Regulatory_RecX"/>
</dbReference>
<comment type="similarity">
    <text evidence="2">Belongs to the RecX family.</text>
</comment>
<organism evidence="7 8">
    <name type="scientific">Bacteroides gallinaceum</name>
    <dbReference type="NCBI Taxonomy" id="1462571"/>
    <lineage>
        <taxon>Bacteria</taxon>
        <taxon>Pseudomonadati</taxon>
        <taxon>Bacteroidota</taxon>
        <taxon>Bacteroidia</taxon>
        <taxon>Bacteroidales</taxon>
        <taxon>Bacteroidaceae</taxon>
        <taxon>Bacteroides</taxon>
    </lineage>
</organism>
<accession>A0ABT7VJX9</accession>
<dbReference type="Pfam" id="PF02631">
    <property type="entry name" value="RecX_HTH2"/>
    <property type="match status" value="1"/>
</dbReference>
<evidence type="ECO:0000256" key="4">
    <source>
        <dbReference type="ARBA" id="ARBA00022490"/>
    </source>
</evidence>
<feature type="domain" description="RecX third three-helical" evidence="6">
    <location>
        <begin position="103"/>
        <end position="147"/>
    </location>
</feature>
<dbReference type="Proteomes" id="UP001169458">
    <property type="component" value="Unassembled WGS sequence"/>
</dbReference>
<proteinExistence type="inferred from homology"/>
<name>A0ABT7VJX9_9BACE</name>
<evidence type="ECO:0000259" key="5">
    <source>
        <dbReference type="Pfam" id="PF02631"/>
    </source>
</evidence>
<protein>
    <recommendedName>
        <fullName evidence="3">Regulatory protein RecX</fullName>
    </recommendedName>
</protein>
<keyword evidence="4" id="KW-0963">Cytoplasm</keyword>